<dbReference type="EMBL" id="ODYU01006640">
    <property type="protein sequence ID" value="SOQ48662.1"/>
    <property type="molecule type" value="Genomic_DNA"/>
</dbReference>
<gene>
    <name evidence="1" type="ORF">SFRICE_036962</name>
</gene>
<protein>
    <submittedName>
        <fullName evidence="1">SFRICE_036962</fullName>
    </submittedName>
</protein>
<dbReference type="AlphaFoldDB" id="A0A2H1W754"/>
<name>A0A2H1W754_SPOFR</name>
<evidence type="ECO:0000313" key="1">
    <source>
        <dbReference type="EMBL" id="SOQ48662.1"/>
    </source>
</evidence>
<reference evidence="1" key="1">
    <citation type="submission" date="2016-07" db="EMBL/GenBank/DDBJ databases">
        <authorList>
            <person name="Bretaudeau A."/>
        </authorList>
    </citation>
    <scope>NUCLEOTIDE SEQUENCE</scope>
    <source>
        <strain evidence="1">Rice</strain>
        <tissue evidence="1">Whole body</tissue>
    </source>
</reference>
<sequence length="86" mass="9471">MKLEALVNVTVEDGEKHPLASATLGEAKGSVRFLLTKNYPVSSSAFRAGAPINLLDSLQLWVGHQPFWHPSVVVLWFFEAHAELLS</sequence>
<proteinExistence type="predicted"/>
<organism evidence="1">
    <name type="scientific">Spodoptera frugiperda</name>
    <name type="common">Fall armyworm</name>
    <dbReference type="NCBI Taxonomy" id="7108"/>
    <lineage>
        <taxon>Eukaryota</taxon>
        <taxon>Metazoa</taxon>
        <taxon>Ecdysozoa</taxon>
        <taxon>Arthropoda</taxon>
        <taxon>Hexapoda</taxon>
        <taxon>Insecta</taxon>
        <taxon>Pterygota</taxon>
        <taxon>Neoptera</taxon>
        <taxon>Endopterygota</taxon>
        <taxon>Lepidoptera</taxon>
        <taxon>Glossata</taxon>
        <taxon>Ditrysia</taxon>
        <taxon>Noctuoidea</taxon>
        <taxon>Noctuidae</taxon>
        <taxon>Amphipyrinae</taxon>
        <taxon>Spodoptera</taxon>
    </lineage>
</organism>
<accession>A0A2H1W754</accession>